<gene>
    <name evidence="2" type="ORF">NEOLEDRAFT_82679</name>
</gene>
<evidence type="ECO:0000256" key="1">
    <source>
        <dbReference type="SAM" id="Phobius"/>
    </source>
</evidence>
<sequence length="126" mass="14119">MPYRGKTSLGLELDLVLSRITETQTRRQLTDYHAVQRSICCQRRTMKIASIVLTVYIDTIMLVDFITIAAYTYVAETMAQILGPTTSAGLAISTTERCLSDVQVSGPWRHFISMAPIRISEVYDGL</sequence>
<reference evidence="2 3" key="1">
    <citation type="journal article" date="2016" name="Mol. Biol. Evol.">
        <title>Comparative Genomics of Early-Diverging Mushroom-Forming Fungi Provides Insights into the Origins of Lignocellulose Decay Capabilities.</title>
        <authorList>
            <person name="Nagy L.G."/>
            <person name="Riley R."/>
            <person name="Tritt A."/>
            <person name="Adam C."/>
            <person name="Daum C."/>
            <person name="Floudas D."/>
            <person name="Sun H."/>
            <person name="Yadav J.S."/>
            <person name="Pangilinan J."/>
            <person name="Larsson K.H."/>
            <person name="Matsuura K."/>
            <person name="Barry K."/>
            <person name="Labutti K."/>
            <person name="Kuo R."/>
            <person name="Ohm R.A."/>
            <person name="Bhattacharya S.S."/>
            <person name="Shirouzu T."/>
            <person name="Yoshinaga Y."/>
            <person name="Martin F.M."/>
            <person name="Grigoriev I.V."/>
            <person name="Hibbett D.S."/>
        </authorList>
    </citation>
    <scope>NUCLEOTIDE SEQUENCE [LARGE SCALE GENOMIC DNA]</scope>
    <source>
        <strain evidence="2 3">HHB14362 ss-1</strain>
    </source>
</reference>
<organism evidence="2 3">
    <name type="scientific">Neolentinus lepideus HHB14362 ss-1</name>
    <dbReference type="NCBI Taxonomy" id="1314782"/>
    <lineage>
        <taxon>Eukaryota</taxon>
        <taxon>Fungi</taxon>
        <taxon>Dikarya</taxon>
        <taxon>Basidiomycota</taxon>
        <taxon>Agaricomycotina</taxon>
        <taxon>Agaricomycetes</taxon>
        <taxon>Gloeophyllales</taxon>
        <taxon>Gloeophyllaceae</taxon>
        <taxon>Neolentinus</taxon>
    </lineage>
</organism>
<protein>
    <submittedName>
        <fullName evidence="2">Uncharacterized protein</fullName>
    </submittedName>
</protein>
<keyword evidence="1" id="KW-1133">Transmembrane helix</keyword>
<proteinExistence type="predicted"/>
<dbReference type="AlphaFoldDB" id="A0A165MZR5"/>
<dbReference type="InParanoid" id="A0A165MZR5"/>
<evidence type="ECO:0000313" key="3">
    <source>
        <dbReference type="Proteomes" id="UP000076761"/>
    </source>
</evidence>
<evidence type="ECO:0000313" key="2">
    <source>
        <dbReference type="EMBL" id="KZT18989.1"/>
    </source>
</evidence>
<keyword evidence="3" id="KW-1185">Reference proteome</keyword>
<name>A0A165MZR5_9AGAM</name>
<feature type="transmembrane region" description="Helical" evidence="1">
    <location>
        <begin position="51"/>
        <end position="74"/>
    </location>
</feature>
<accession>A0A165MZR5</accession>
<dbReference type="EMBL" id="KV425654">
    <property type="protein sequence ID" value="KZT18989.1"/>
    <property type="molecule type" value="Genomic_DNA"/>
</dbReference>
<keyword evidence="1" id="KW-0472">Membrane</keyword>
<keyword evidence="1" id="KW-0812">Transmembrane</keyword>
<dbReference type="Proteomes" id="UP000076761">
    <property type="component" value="Unassembled WGS sequence"/>
</dbReference>